<protein>
    <submittedName>
        <fullName evidence="2">Uncharacterized protein</fullName>
    </submittedName>
</protein>
<gene>
    <name evidence="2" type="ORF">IDH45_22445</name>
</gene>
<dbReference type="EMBL" id="JACXJA010000032">
    <property type="protein sequence ID" value="MBD2864744.1"/>
    <property type="molecule type" value="Genomic_DNA"/>
</dbReference>
<proteinExistence type="predicted"/>
<feature type="transmembrane region" description="Helical" evidence="1">
    <location>
        <begin position="21"/>
        <end position="44"/>
    </location>
</feature>
<sequence>MIMVSRVSPDAVAAVALTNQPVVFALALFVTLNVGATVIVSRAIGGGYSDEANRGGQVSFNLNLLIMLPMTIVFTVVSETILRFRSSLFAVRFRRGKWKTIKV</sequence>
<dbReference type="GO" id="GO:0015297">
    <property type="term" value="F:antiporter activity"/>
    <property type="evidence" value="ECO:0007669"/>
    <property type="project" value="InterPro"/>
</dbReference>
<evidence type="ECO:0000313" key="2">
    <source>
        <dbReference type="EMBL" id="MBD2864744.1"/>
    </source>
</evidence>
<dbReference type="Pfam" id="PF01554">
    <property type="entry name" value="MatE"/>
    <property type="match status" value="1"/>
</dbReference>
<dbReference type="GO" id="GO:0042910">
    <property type="term" value="F:xenobiotic transmembrane transporter activity"/>
    <property type="evidence" value="ECO:0007669"/>
    <property type="project" value="InterPro"/>
</dbReference>
<dbReference type="GO" id="GO:0016020">
    <property type="term" value="C:membrane"/>
    <property type="evidence" value="ECO:0007669"/>
    <property type="project" value="InterPro"/>
</dbReference>
<name>A0A927CC55_9BACL</name>
<accession>A0A927CC55</accession>
<organism evidence="2 3">
    <name type="scientific">Paenibacillus oceani</name>
    <dbReference type="NCBI Taxonomy" id="2772510"/>
    <lineage>
        <taxon>Bacteria</taxon>
        <taxon>Bacillati</taxon>
        <taxon>Bacillota</taxon>
        <taxon>Bacilli</taxon>
        <taxon>Bacillales</taxon>
        <taxon>Paenibacillaceae</taxon>
        <taxon>Paenibacillus</taxon>
    </lineage>
</organism>
<keyword evidence="1" id="KW-0472">Membrane</keyword>
<reference evidence="2" key="1">
    <citation type="submission" date="2020-09" db="EMBL/GenBank/DDBJ databases">
        <title>A novel bacterium of genus Paenibacillus, isolated from South China Sea.</title>
        <authorList>
            <person name="Huang H."/>
            <person name="Mo K."/>
            <person name="Hu Y."/>
        </authorList>
    </citation>
    <scope>NUCLEOTIDE SEQUENCE</scope>
    <source>
        <strain evidence="2">IB182363</strain>
    </source>
</reference>
<dbReference type="Proteomes" id="UP000639396">
    <property type="component" value="Unassembled WGS sequence"/>
</dbReference>
<dbReference type="AlphaFoldDB" id="A0A927CC55"/>
<dbReference type="InterPro" id="IPR002528">
    <property type="entry name" value="MATE_fam"/>
</dbReference>
<feature type="transmembrane region" description="Helical" evidence="1">
    <location>
        <begin position="64"/>
        <end position="84"/>
    </location>
</feature>
<keyword evidence="1" id="KW-0812">Transmembrane</keyword>
<evidence type="ECO:0000256" key="1">
    <source>
        <dbReference type="SAM" id="Phobius"/>
    </source>
</evidence>
<keyword evidence="3" id="KW-1185">Reference proteome</keyword>
<evidence type="ECO:0000313" key="3">
    <source>
        <dbReference type="Proteomes" id="UP000639396"/>
    </source>
</evidence>
<keyword evidence="1" id="KW-1133">Transmembrane helix</keyword>
<comment type="caution">
    <text evidence="2">The sequence shown here is derived from an EMBL/GenBank/DDBJ whole genome shotgun (WGS) entry which is preliminary data.</text>
</comment>